<dbReference type="AlphaFoldDB" id="A0A2H1E7X4"/>
<protein>
    <submittedName>
        <fullName evidence="1">Uncharacterized protein</fullName>
    </submittedName>
</protein>
<organism evidence="1 2">
    <name type="scientific">Tenacibaculum maritimum NCIMB 2154</name>
    <dbReference type="NCBI Taxonomy" id="1349785"/>
    <lineage>
        <taxon>Bacteria</taxon>
        <taxon>Pseudomonadati</taxon>
        <taxon>Bacteroidota</taxon>
        <taxon>Flavobacteriia</taxon>
        <taxon>Flavobacteriales</taxon>
        <taxon>Flavobacteriaceae</taxon>
        <taxon>Tenacibaculum</taxon>
    </lineage>
</organism>
<dbReference type="STRING" id="1349785.GCA_000509405_00088"/>
<accession>A0A2H1E7X4</accession>
<dbReference type="EMBL" id="LT634361">
    <property type="protein sequence ID" value="SFZ81278.1"/>
    <property type="molecule type" value="Genomic_DNA"/>
</dbReference>
<proteinExistence type="predicted"/>
<sequence>MNKMIKMKFLVIVFCAVTTLVNSQKVEGLCSSVDLLGIGVKNNEIKYVKYSPILKLQNKYRTFKEVKNSTVEELIISQMSVQDNDWLSFNFNKEMKWASQQFFRIKSQNTKTNYLELVRKATYTFDNENYAIVRVNVFDERREKPIVVSLKAKKEGNRWFLIRGKLKTPVEFLLTNLNLEYLDAVFEKKRTNNSTLNNIIASSWDKNNFNIASLYLKLGNLMLSDIEGLKEIFERNNSSSIEVGKQKFSLDLSLSKENIKANYLVPLNSQRFCYYFPNEISKYLEDELDLVLNYLKDKQTENVNIVPIHKFSYLRKGTNMIVFKYKVKTSKEEELKTEHYVKNNNSVIAFEGRSELDKDIYEIIRGLKSVAINEFSNGDNNPNYPEINKLKPFVKDANGVLNIEKLAKVLEENKTLLAKYLDN</sequence>
<evidence type="ECO:0000313" key="2">
    <source>
        <dbReference type="Proteomes" id="UP000231564"/>
    </source>
</evidence>
<reference evidence="1 2" key="1">
    <citation type="submission" date="2016-11" db="EMBL/GenBank/DDBJ databases">
        <authorList>
            <person name="Jaros S."/>
            <person name="Januszkiewicz K."/>
            <person name="Wedrychowicz H."/>
        </authorList>
    </citation>
    <scope>NUCLEOTIDE SEQUENCE [LARGE SCALE GENOMIC DNA]</scope>
    <source>
        <strain evidence="1">NCIMB 2154T</strain>
    </source>
</reference>
<evidence type="ECO:0000313" key="1">
    <source>
        <dbReference type="EMBL" id="SFZ81278.1"/>
    </source>
</evidence>
<dbReference type="Proteomes" id="UP000231564">
    <property type="component" value="Chromosome MARIT"/>
</dbReference>
<name>A0A2H1E7X4_9FLAO</name>
<keyword evidence="2" id="KW-1185">Reference proteome</keyword>
<dbReference type="KEGG" id="tmar:MARIT_1029"/>
<gene>
    <name evidence="1" type="ORF">MARIT_1029</name>
</gene>